<evidence type="ECO:0000256" key="3">
    <source>
        <dbReference type="ARBA" id="ARBA00022692"/>
    </source>
</evidence>
<proteinExistence type="predicted"/>
<dbReference type="HOGENOM" id="CLU_000960_25_0_1"/>
<keyword evidence="4 6" id="KW-1133">Transmembrane helix</keyword>
<keyword evidence="3 6" id="KW-0812">Transmembrane</keyword>
<reference evidence="8" key="1">
    <citation type="journal article" date="2013" name="Genome Announc.">
        <title>Draft genome sequence of the ascomycete Phaeoacremonium aleophilum strain UCR-PA7, a causal agent of the esca disease complex in grapevines.</title>
        <authorList>
            <person name="Blanco-Ulate B."/>
            <person name="Rolshausen P."/>
            <person name="Cantu D."/>
        </authorList>
    </citation>
    <scope>NUCLEOTIDE SEQUENCE [LARGE SCALE GENOMIC DNA]</scope>
    <source>
        <strain evidence="8">UCR-PA7</strain>
    </source>
</reference>
<dbReference type="AlphaFoldDB" id="R8BLS2"/>
<name>R8BLS2_PHAM7</name>
<evidence type="ECO:0000256" key="4">
    <source>
        <dbReference type="ARBA" id="ARBA00022989"/>
    </source>
</evidence>
<feature type="transmembrane region" description="Helical" evidence="6">
    <location>
        <begin position="177"/>
        <end position="205"/>
    </location>
</feature>
<dbReference type="EMBL" id="KB933100">
    <property type="protein sequence ID" value="EOO00326.1"/>
    <property type="molecule type" value="Genomic_DNA"/>
</dbReference>
<dbReference type="eggNOG" id="KOG0254">
    <property type="taxonomic scope" value="Eukaryota"/>
</dbReference>
<feature type="transmembrane region" description="Helical" evidence="6">
    <location>
        <begin position="152"/>
        <end position="171"/>
    </location>
</feature>
<dbReference type="InterPro" id="IPR010573">
    <property type="entry name" value="MFS_Str1/Tri12-like"/>
</dbReference>
<dbReference type="GeneID" id="19324611"/>
<evidence type="ECO:0000256" key="5">
    <source>
        <dbReference type="ARBA" id="ARBA00023136"/>
    </source>
</evidence>
<comment type="subcellular location">
    <subcellularLocation>
        <location evidence="1">Membrane</location>
        <topology evidence="1">Multi-pass membrane protein</topology>
    </subcellularLocation>
</comment>
<accession>R8BLS2</accession>
<dbReference type="SUPFAM" id="SSF103473">
    <property type="entry name" value="MFS general substrate transporter"/>
    <property type="match status" value="1"/>
</dbReference>
<sequence>MINKKMTKLQEMKQLDYVGLLLYCSGLILLLLGFTWAQGTYPWKSSHVIATIIVGAVVLIAFTLYEIYVPLSQPLMPMKLLKIRNFAAVVIVGCVGQMVFYALNTLWPPAISVFFTTDNIKIGLMSSTTGISLALGEVIVSPFFKLVGRPNWQLTIASATLALFAALMSLVDQHQQALGIALTVLAGVAVGWIEAVAIIIAGLVVEPQDIGAGQGFFASMRAVTGTIACKLLKWDTGLHVIVL</sequence>
<keyword evidence="8" id="KW-1185">Reference proteome</keyword>
<dbReference type="GO" id="GO:0022857">
    <property type="term" value="F:transmembrane transporter activity"/>
    <property type="evidence" value="ECO:0007669"/>
    <property type="project" value="InterPro"/>
</dbReference>
<dbReference type="RefSeq" id="XP_007914993.1">
    <property type="nucleotide sequence ID" value="XM_007916802.1"/>
</dbReference>
<feature type="transmembrane region" description="Helical" evidence="6">
    <location>
        <begin position="49"/>
        <end position="71"/>
    </location>
</feature>
<evidence type="ECO:0000256" key="2">
    <source>
        <dbReference type="ARBA" id="ARBA00022448"/>
    </source>
</evidence>
<dbReference type="PANTHER" id="PTHR23501">
    <property type="entry name" value="MAJOR FACILITATOR SUPERFAMILY"/>
    <property type="match status" value="1"/>
</dbReference>
<evidence type="ECO:0000313" key="8">
    <source>
        <dbReference type="Proteomes" id="UP000014074"/>
    </source>
</evidence>
<dbReference type="GO" id="GO:0005886">
    <property type="term" value="C:plasma membrane"/>
    <property type="evidence" value="ECO:0007669"/>
    <property type="project" value="TreeGrafter"/>
</dbReference>
<organism evidence="7 8">
    <name type="scientific">Phaeoacremonium minimum (strain UCR-PA7)</name>
    <name type="common">Esca disease fungus</name>
    <name type="synonym">Togninia minima</name>
    <dbReference type="NCBI Taxonomy" id="1286976"/>
    <lineage>
        <taxon>Eukaryota</taxon>
        <taxon>Fungi</taxon>
        <taxon>Dikarya</taxon>
        <taxon>Ascomycota</taxon>
        <taxon>Pezizomycotina</taxon>
        <taxon>Sordariomycetes</taxon>
        <taxon>Sordariomycetidae</taxon>
        <taxon>Togniniales</taxon>
        <taxon>Togniniaceae</taxon>
        <taxon>Phaeoacremonium</taxon>
    </lineage>
</organism>
<dbReference type="InterPro" id="IPR036259">
    <property type="entry name" value="MFS_trans_sf"/>
</dbReference>
<dbReference type="Pfam" id="PF06609">
    <property type="entry name" value="TRI12"/>
    <property type="match status" value="1"/>
</dbReference>
<evidence type="ECO:0000256" key="1">
    <source>
        <dbReference type="ARBA" id="ARBA00004141"/>
    </source>
</evidence>
<evidence type="ECO:0000313" key="7">
    <source>
        <dbReference type="EMBL" id="EOO00326.1"/>
    </source>
</evidence>
<dbReference type="KEGG" id="tmn:UCRPA7_4187"/>
<evidence type="ECO:0000256" key="6">
    <source>
        <dbReference type="SAM" id="Phobius"/>
    </source>
</evidence>
<dbReference type="Gene3D" id="1.20.1250.20">
    <property type="entry name" value="MFS general substrate transporter like domains"/>
    <property type="match status" value="1"/>
</dbReference>
<dbReference type="OrthoDB" id="4161376at2759"/>
<protein>
    <submittedName>
        <fullName evidence="7">Putative trichothecene efflux pump protein</fullName>
    </submittedName>
</protein>
<keyword evidence="2" id="KW-0813">Transport</keyword>
<dbReference type="PANTHER" id="PTHR23501:SF109">
    <property type="entry name" value="MAJOR FACILITATOR SUPERFAMILY (MFS) PROFILE DOMAIN-CONTAINING PROTEIN-RELATED"/>
    <property type="match status" value="1"/>
</dbReference>
<gene>
    <name evidence="7" type="ORF">UCRPA7_4187</name>
</gene>
<feature type="transmembrane region" description="Helical" evidence="6">
    <location>
        <begin position="83"/>
        <end position="102"/>
    </location>
</feature>
<feature type="transmembrane region" description="Helical" evidence="6">
    <location>
        <begin position="20"/>
        <end position="37"/>
    </location>
</feature>
<keyword evidence="5 6" id="KW-0472">Membrane</keyword>
<dbReference type="Proteomes" id="UP000014074">
    <property type="component" value="Unassembled WGS sequence"/>
</dbReference>